<protein>
    <recommendedName>
        <fullName evidence="3">Ankyrin</fullName>
    </recommendedName>
</protein>
<dbReference type="RefSeq" id="XP_025560846.1">
    <property type="nucleotide sequence ID" value="XM_025710871.1"/>
</dbReference>
<dbReference type="GeneID" id="37215463"/>
<dbReference type="Pfam" id="PF00023">
    <property type="entry name" value="Ank"/>
    <property type="match status" value="1"/>
</dbReference>
<dbReference type="Gene3D" id="1.25.40.20">
    <property type="entry name" value="Ankyrin repeat-containing domain"/>
    <property type="match status" value="1"/>
</dbReference>
<reference evidence="1" key="1">
    <citation type="submission" date="2016-12" db="EMBL/GenBank/DDBJ databases">
        <title>The genomes of Aspergillus section Nigri reveals drivers in fungal speciation.</title>
        <authorList>
            <consortium name="DOE Joint Genome Institute"/>
            <person name="Vesth T.C."/>
            <person name="Nybo J."/>
            <person name="Theobald S."/>
            <person name="Brandl J."/>
            <person name="Frisvad J.C."/>
            <person name="Nielsen K.F."/>
            <person name="Lyhne E.K."/>
            <person name="Kogle M.E."/>
            <person name="Kuo A."/>
            <person name="Riley R."/>
            <person name="Clum A."/>
            <person name="Nolan M."/>
            <person name="Lipzen A."/>
            <person name="Salamov A."/>
            <person name="Henrissat B."/>
            <person name="Wiebenga A."/>
            <person name="De Vries R.P."/>
            <person name="Grigoriev I.V."/>
            <person name="Mortensen U.H."/>
            <person name="Andersen M.R."/>
            <person name="Baker S.E."/>
        </authorList>
    </citation>
    <scope>NUCLEOTIDE SEQUENCE [LARGE SCALE GENOMIC DNA]</scope>
    <source>
        <strain evidence="1">CBS 113365</strain>
    </source>
</reference>
<proteinExistence type="predicted"/>
<evidence type="ECO:0000313" key="2">
    <source>
        <dbReference type="Proteomes" id="UP000248405"/>
    </source>
</evidence>
<gene>
    <name evidence="1" type="ORF">BO88DRAFT_455539</name>
</gene>
<organism evidence="1 2">
    <name type="scientific">Aspergillus vadensis (strain CBS 113365 / IMI 142717 / IBT 24658)</name>
    <dbReference type="NCBI Taxonomy" id="1448311"/>
    <lineage>
        <taxon>Eukaryota</taxon>
        <taxon>Fungi</taxon>
        <taxon>Dikarya</taxon>
        <taxon>Ascomycota</taxon>
        <taxon>Pezizomycotina</taxon>
        <taxon>Eurotiomycetes</taxon>
        <taxon>Eurotiomycetidae</taxon>
        <taxon>Eurotiales</taxon>
        <taxon>Aspergillaceae</taxon>
        <taxon>Aspergillus</taxon>
        <taxon>Aspergillus subgen. Circumdati</taxon>
    </lineage>
</organism>
<dbReference type="AlphaFoldDB" id="A0A319CFC9"/>
<dbReference type="InterPro" id="IPR002110">
    <property type="entry name" value="Ankyrin_rpt"/>
</dbReference>
<evidence type="ECO:0008006" key="3">
    <source>
        <dbReference type="Google" id="ProtNLM"/>
    </source>
</evidence>
<accession>A0A319CFC9</accession>
<sequence>MEALFVSAPGRNYTRGHSDVAMRLLNCVPRLDVNVRIYLGDSALSLAALQGHVDVVARLLEIWQTDRNGADSGCWRTTGF</sequence>
<keyword evidence="2" id="KW-1185">Reference proteome</keyword>
<dbReference type="OrthoDB" id="4421360at2759"/>
<dbReference type="EMBL" id="KZ821631">
    <property type="protein sequence ID" value="PYH67052.1"/>
    <property type="molecule type" value="Genomic_DNA"/>
</dbReference>
<dbReference type="SUPFAM" id="SSF48403">
    <property type="entry name" value="Ankyrin repeat"/>
    <property type="match status" value="1"/>
</dbReference>
<dbReference type="InterPro" id="IPR036770">
    <property type="entry name" value="Ankyrin_rpt-contain_sf"/>
</dbReference>
<dbReference type="Proteomes" id="UP000248405">
    <property type="component" value="Unassembled WGS sequence"/>
</dbReference>
<name>A0A319CFC9_ASPVC</name>
<evidence type="ECO:0000313" key="1">
    <source>
        <dbReference type="EMBL" id="PYH67052.1"/>
    </source>
</evidence>